<keyword evidence="2 10" id="KW-0963">Cytoplasm</keyword>
<dbReference type="SUPFAM" id="SSF50465">
    <property type="entry name" value="EF-Tu/eEF-1alpha/eIF2-gamma C-terminal domain"/>
    <property type="match status" value="1"/>
</dbReference>
<evidence type="ECO:0000256" key="3">
    <source>
        <dbReference type="ARBA" id="ARBA00022741"/>
    </source>
</evidence>
<dbReference type="InterPro" id="IPR005225">
    <property type="entry name" value="Small_GTP-bd"/>
</dbReference>
<comment type="subunit">
    <text evidence="10">Monomer.</text>
</comment>
<evidence type="ECO:0000256" key="10">
    <source>
        <dbReference type="HAMAP-Rule" id="MF_00118"/>
    </source>
</evidence>
<keyword evidence="3 10" id="KW-0547">Nucleotide-binding</keyword>
<sequence>MSKEKFDRSKSHVNIGTIGHVDHGKTTLTAAITTTLHKQSGEGTAMNFDEIDHAPEEKERGITIATSHVEYETENRHYAHVDCPGHADYVKNMITGAAQMDGAILVVSAADGPMPQTREHILLSRNVGVPAIVVFLNKVDMVDDEELLELVEMEVRDLLTEYDFPGDDIPVVKGSALKALEGESEYEEKIYELMAAIDEYIPTPERDHDKAFMMPVEDVFSITGRGTVATGRVERGTVKVGDEVEIVGLAEDSRKTTVTGVEMFRKLLDYAEAGDNIGALLRGVNREDINRGQVLSKPGSITPHTNFKAEVYVLSKDEGGRHTPFFANYRPQFYFRTTDVTGVITLPEGVEMVMPGDNIEMTVELISPIAIEDGTRFSIREGGRTVGSGVVTQIEK</sequence>
<dbReference type="RefSeq" id="WP_135110064.1">
    <property type="nucleotide sequence ID" value="NZ_SRHY01000014.1"/>
</dbReference>
<dbReference type="FunFam" id="3.40.50.300:FF:000003">
    <property type="entry name" value="Elongation factor Tu"/>
    <property type="match status" value="1"/>
</dbReference>
<dbReference type="NCBIfam" id="NF000766">
    <property type="entry name" value="PRK00049.1"/>
    <property type="match status" value="1"/>
</dbReference>
<comment type="similarity">
    <text evidence="1 10">Belongs to the TRAFAC class translation factor GTPase superfamily. Classic translation factor GTPase family. EF-Tu/EF-1A subfamily.</text>
</comment>
<dbReference type="InterPro" id="IPR004541">
    <property type="entry name" value="Transl_elong_EFTu/EF1A_bac/org"/>
</dbReference>
<dbReference type="CDD" id="cd03707">
    <property type="entry name" value="EFTU_III"/>
    <property type="match status" value="1"/>
</dbReference>
<dbReference type="CDD" id="cd01884">
    <property type="entry name" value="EF_Tu"/>
    <property type="match status" value="1"/>
</dbReference>
<evidence type="ECO:0000313" key="13">
    <source>
        <dbReference type="Proteomes" id="UP000298484"/>
    </source>
</evidence>
<dbReference type="InterPro" id="IPR009001">
    <property type="entry name" value="Transl_elong_EF1A/Init_IF2_C"/>
</dbReference>
<comment type="catalytic activity">
    <reaction evidence="10">
        <text>GTP + H2O = GDP + phosphate + H(+)</text>
        <dbReference type="Rhea" id="RHEA:19669"/>
        <dbReference type="ChEBI" id="CHEBI:15377"/>
        <dbReference type="ChEBI" id="CHEBI:15378"/>
        <dbReference type="ChEBI" id="CHEBI:37565"/>
        <dbReference type="ChEBI" id="CHEBI:43474"/>
        <dbReference type="ChEBI" id="CHEBI:58189"/>
        <dbReference type="EC" id="3.6.5.3"/>
    </reaction>
</comment>
<dbReference type="GO" id="GO:0003924">
    <property type="term" value="F:GTPase activity"/>
    <property type="evidence" value="ECO:0007669"/>
    <property type="project" value="UniProtKB-UniRule"/>
</dbReference>
<comment type="caution">
    <text evidence="12">The sequence shown here is derived from an EMBL/GenBank/DDBJ whole genome shotgun (WGS) entry which is preliminary data.</text>
</comment>
<keyword evidence="13" id="KW-1185">Reference proteome</keyword>
<comment type="subcellular location">
    <subcellularLocation>
        <location evidence="10">Cytoplasm</location>
    </subcellularLocation>
</comment>
<comment type="function">
    <text evidence="10">GTP hydrolase that promotes the GTP-dependent binding of aminoacyl-tRNA to the A-site of ribosomes during protein biosynthesis.</text>
</comment>
<dbReference type="GO" id="GO:0005829">
    <property type="term" value="C:cytosol"/>
    <property type="evidence" value="ECO:0007669"/>
    <property type="project" value="TreeGrafter"/>
</dbReference>
<protein>
    <recommendedName>
        <fullName evidence="9 10">Elongation factor Tu</fullName>
        <shortName evidence="10">EF-Tu</shortName>
        <ecNumber evidence="10">3.6.5.3</ecNumber>
    </recommendedName>
</protein>
<dbReference type="Pfam" id="PF03144">
    <property type="entry name" value="GTP_EFTU_D2"/>
    <property type="match status" value="1"/>
</dbReference>
<dbReference type="CDD" id="cd03697">
    <property type="entry name" value="EFTU_II"/>
    <property type="match status" value="1"/>
</dbReference>
<dbReference type="GO" id="GO:0003746">
    <property type="term" value="F:translation elongation factor activity"/>
    <property type="evidence" value="ECO:0007669"/>
    <property type="project" value="UniProtKB-UniRule"/>
</dbReference>
<dbReference type="SUPFAM" id="SSF52540">
    <property type="entry name" value="P-loop containing nucleoside triphosphate hydrolases"/>
    <property type="match status" value="1"/>
</dbReference>
<feature type="domain" description="Tr-type G" evidence="11">
    <location>
        <begin position="10"/>
        <end position="205"/>
    </location>
</feature>
<dbReference type="SUPFAM" id="SSF50447">
    <property type="entry name" value="Translation proteins"/>
    <property type="match status" value="1"/>
</dbReference>
<evidence type="ECO:0000256" key="5">
    <source>
        <dbReference type="ARBA" id="ARBA00022801"/>
    </source>
</evidence>
<evidence type="ECO:0000256" key="8">
    <source>
        <dbReference type="ARBA" id="ARBA00023134"/>
    </source>
</evidence>
<dbReference type="InterPro" id="IPR009000">
    <property type="entry name" value="Transl_B-barrel_sf"/>
</dbReference>
<keyword evidence="10" id="KW-0479">Metal-binding</keyword>
<dbReference type="InterPro" id="IPR004161">
    <property type="entry name" value="EFTu-like_2"/>
</dbReference>
<dbReference type="NCBIfam" id="TIGR00485">
    <property type="entry name" value="EF-Tu"/>
    <property type="match status" value="1"/>
</dbReference>
<feature type="binding site" evidence="10">
    <location>
        <begin position="137"/>
        <end position="140"/>
    </location>
    <ligand>
        <name>GTP</name>
        <dbReference type="ChEBI" id="CHEBI:37565"/>
    </ligand>
</feature>
<keyword evidence="6 10" id="KW-0460">Magnesium</keyword>
<evidence type="ECO:0000256" key="9">
    <source>
        <dbReference type="ARBA" id="ARBA00029554"/>
    </source>
</evidence>
<dbReference type="InterPro" id="IPR050055">
    <property type="entry name" value="EF-Tu_GTPase"/>
</dbReference>
<dbReference type="GO" id="GO:0005525">
    <property type="term" value="F:GTP binding"/>
    <property type="evidence" value="ECO:0007669"/>
    <property type="project" value="UniProtKB-UniRule"/>
</dbReference>
<dbReference type="NCBIfam" id="TIGR00231">
    <property type="entry name" value="small_GTP"/>
    <property type="match status" value="1"/>
</dbReference>
<dbReference type="InterPro" id="IPR027417">
    <property type="entry name" value="P-loop_NTPase"/>
</dbReference>
<dbReference type="Pfam" id="PF00009">
    <property type="entry name" value="GTP_EFTU"/>
    <property type="match status" value="1"/>
</dbReference>
<evidence type="ECO:0000256" key="4">
    <source>
        <dbReference type="ARBA" id="ARBA00022768"/>
    </source>
</evidence>
<dbReference type="GO" id="GO:0000287">
    <property type="term" value="F:magnesium ion binding"/>
    <property type="evidence" value="ECO:0007669"/>
    <property type="project" value="UniProtKB-UniRule"/>
</dbReference>
<dbReference type="EMBL" id="SRHY01000014">
    <property type="protein sequence ID" value="TFJ92876.1"/>
    <property type="molecule type" value="Genomic_DNA"/>
</dbReference>
<evidence type="ECO:0000256" key="1">
    <source>
        <dbReference type="ARBA" id="ARBA00007249"/>
    </source>
</evidence>
<dbReference type="EC" id="3.6.5.3" evidence="10"/>
<proteinExistence type="inferred from homology"/>
<dbReference type="Gene3D" id="2.40.30.10">
    <property type="entry name" value="Translation factors"/>
    <property type="match status" value="2"/>
</dbReference>
<dbReference type="InterPro" id="IPR033720">
    <property type="entry name" value="EFTU_2"/>
</dbReference>
<dbReference type="Pfam" id="PF03143">
    <property type="entry name" value="GTP_EFTU_D3"/>
    <property type="match status" value="1"/>
</dbReference>
<dbReference type="OrthoDB" id="9804504at2"/>
<organism evidence="12 13">
    <name type="scientific">Lentibacillus salicampi</name>
    <dbReference type="NCBI Taxonomy" id="175306"/>
    <lineage>
        <taxon>Bacteria</taxon>
        <taxon>Bacillati</taxon>
        <taxon>Bacillota</taxon>
        <taxon>Bacilli</taxon>
        <taxon>Bacillales</taxon>
        <taxon>Bacillaceae</taxon>
        <taxon>Lentibacillus</taxon>
    </lineage>
</organism>
<feature type="binding site" evidence="10">
    <location>
        <position position="26"/>
    </location>
    <ligand>
        <name>Mg(2+)</name>
        <dbReference type="ChEBI" id="CHEBI:18420"/>
    </ligand>
</feature>
<feature type="binding site" evidence="10">
    <location>
        <begin position="82"/>
        <end position="86"/>
    </location>
    <ligand>
        <name>GTP</name>
        <dbReference type="ChEBI" id="CHEBI:37565"/>
    </ligand>
</feature>
<keyword evidence="7 10" id="KW-0648">Protein biosynthesis</keyword>
<dbReference type="PANTHER" id="PTHR43721:SF22">
    <property type="entry name" value="ELONGATION FACTOR TU, MITOCHONDRIAL"/>
    <property type="match status" value="1"/>
</dbReference>
<keyword evidence="8 10" id="KW-0342">GTP-binding</keyword>
<dbReference type="AlphaFoldDB" id="A0A4Y9AAK9"/>
<keyword evidence="4 10" id="KW-0251">Elongation factor</keyword>
<dbReference type="PROSITE" id="PS51722">
    <property type="entry name" value="G_TR_2"/>
    <property type="match status" value="1"/>
</dbReference>
<dbReference type="NCBIfam" id="NF009373">
    <property type="entry name" value="PRK12736.1"/>
    <property type="match status" value="1"/>
</dbReference>
<keyword evidence="5 10" id="KW-0378">Hydrolase</keyword>
<dbReference type="InterPro" id="IPR000795">
    <property type="entry name" value="T_Tr_GTP-bd_dom"/>
</dbReference>
<evidence type="ECO:0000313" key="12">
    <source>
        <dbReference type="EMBL" id="TFJ92876.1"/>
    </source>
</evidence>
<name>A0A4Y9AAK9_9BACI</name>
<reference evidence="12 13" key="1">
    <citation type="submission" date="2019-03" db="EMBL/GenBank/DDBJ databases">
        <title>Genome sequence of Lentibacillus salicampi ATCC BAA-719.</title>
        <authorList>
            <person name="Maclea K.S."/>
            <person name="Simoes Junior M."/>
        </authorList>
    </citation>
    <scope>NUCLEOTIDE SEQUENCE [LARGE SCALE GENOMIC DNA]</scope>
    <source>
        <strain evidence="12 13">ATCC BAA-719</strain>
    </source>
</reference>
<dbReference type="NCBIfam" id="NF009372">
    <property type="entry name" value="PRK12735.1"/>
    <property type="match status" value="1"/>
</dbReference>
<dbReference type="HAMAP" id="MF_00118_B">
    <property type="entry name" value="EF_Tu_B"/>
    <property type="match status" value="1"/>
</dbReference>
<evidence type="ECO:0000256" key="2">
    <source>
        <dbReference type="ARBA" id="ARBA00022490"/>
    </source>
</evidence>
<feature type="binding site" evidence="10">
    <location>
        <begin position="19"/>
        <end position="26"/>
    </location>
    <ligand>
        <name>GTP</name>
        <dbReference type="ChEBI" id="CHEBI:37565"/>
    </ligand>
</feature>
<dbReference type="PANTHER" id="PTHR43721">
    <property type="entry name" value="ELONGATION FACTOR TU-RELATED"/>
    <property type="match status" value="1"/>
</dbReference>
<dbReference type="FunFam" id="2.40.30.10:FF:000001">
    <property type="entry name" value="Elongation factor Tu"/>
    <property type="match status" value="1"/>
</dbReference>
<dbReference type="InterPro" id="IPR041709">
    <property type="entry name" value="EF-Tu_GTP-bd"/>
</dbReference>
<gene>
    <name evidence="10 12" type="primary">tuf</name>
    <name evidence="12" type="ORF">E4U82_10035</name>
</gene>
<evidence type="ECO:0000259" key="11">
    <source>
        <dbReference type="PROSITE" id="PS51722"/>
    </source>
</evidence>
<evidence type="ECO:0000256" key="6">
    <source>
        <dbReference type="ARBA" id="ARBA00022842"/>
    </source>
</evidence>
<accession>A0A4Y9AAK9</accession>
<dbReference type="Gene3D" id="3.40.50.300">
    <property type="entry name" value="P-loop containing nucleotide triphosphate hydrolases"/>
    <property type="match status" value="1"/>
</dbReference>
<dbReference type="Proteomes" id="UP000298484">
    <property type="component" value="Unassembled WGS sequence"/>
</dbReference>
<dbReference type="PRINTS" id="PR00315">
    <property type="entry name" value="ELONGATNFCT"/>
</dbReference>
<dbReference type="InterPro" id="IPR004160">
    <property type="entry name" value="Transl_elong_EFTu/EF1A_C"/>
</dbReference>
<evidence type="ECO:0000256" key="7">
    <source>
        <dbReference type="ARBA" id="ARBA00022917"/>
    </source>
</evidence>